<dbReference type="InterPro" id="IPR003615">
    <property type="entry name" value="HNH_nuc"/>
</dbReference>
<dbReference type="SMART" id="SM00507">
    <property type="entry name" value="HNHc"/>
    <property type="match status" value="1"/>
</dbReference>
<evidence type="ECO:0000259" key="1">
    <source>
        <dbReference type="SMART" id="SM00507"/>
    </source>
</evidence>
<dbReference type="GO" id="GO:0008270">
    <property type="term" value="F:zinc ion binding"/>
    <property type="evidence" value="ECO:0007669"/>
    <property type="project" value="InterPro"/>
</dbReference>
<gene>
    <name evidence="2" type="ORF">EV688_1152</name>
</gene>
<dbReference type="RefSeq" id="WP_117319704.1">
    <property type="nucleotide sequence ID" value="NZ_QQSW01000036.1"/>
</dbReference>
<name>A0A4R2KRR6_9GAMM</name>
<dbReference type="OrthoDB" id="9802640at2"/>
<dbReference type="CDD" id="cd00085">
    <property type="entry name" value="HNHc"/>
    <property type="match status" value="1"/>
</dbReference>
<organism evidence="2 3">
    <name type="scientific">Chromatocurvus halotolerans</name>
    <dbReference type="NCBI Taxonomy" id="1132028"/>
    <lineage>
        <taxon>Bacteria</taxon>
        <taxon>Pseudomonadati</taxon>
        <taxon>Pseudomonadota</taxon>
        <taxon>Gammaproteobacteria</taxon>
        <taxon>Cellvibrionales</taxon>
        <taxon>Halieaceae</taxon>
        <taxon>Chromatocurvus</taxon>
    </lineage>
</organism>
<proteinExistence type="predicted"/>
<dbReference type="InterPro" id="IPR002711">
    <property type="entry name" value="HNH"/>
</dbReference>
<dbReference type="GO" id="GO:0004519">
    <property type="term" value="F:endonuclease activity"/>
    <property type="evidence" value="ECO:0007669"/>
    <property type="project" value="InterPro"/>
</dbReference>
<dbReference type="Gene3D" id="1.10.30.50">
    <property type="match status" value="1"/>
</dbReference>
<reference evidence="2 3" key="1">
    <citation type="submission" date="2019-03" db="EMBL/GenBank/DDBJ databases">
        <title>Genomic Encyclopedia of Type Strains, Phase IV (KMG-IV): sequencing the most valuable type-strain genomes for metagenomic binning, comparative biology and taxonomic classification.</title>
        <authorList>
            <person name="Goeker M."/>
        </authorList>
    </citation>
    <scope>NUCLEOTIDE SEQUENCE [LARGE SCALE GENOMIC DNA]</scope>
    <source>
        <strain evidence="2 3">DSM 23344</strain>
    </source>
</reference>
<dbReference type="Pfam" id="PF01844">
    <property type="entry name" value="HNH"/>
    <property type="match status" value="1"/>
</dbReference>
<keyword evidence="3" id="KW-1185">Reference proteome</keyword>
<feature type="domain" description="HNH nuclease" evidence="1">
    <location>
        <begin position="158"/>
        <end position="221"/>
    </location>
</feature>
<dbReference type="Proteomes" id="UP000294980">
    <property type="component" value="Unassembled WGS sequence"/>
</dbReference>
<dbReference type="AlphaFoldDB" id="A0A4R2KRR6"/>
<protein>
    <submittedName>
        <fullName evidence="2">5-methylcytosine-specific restriction protein A</fullName>
    </submittedName>
</protein>
<comment type="caution">
    <text evidence="2">The sequence shown here is derived from an EMBL/GenBank/DDBJ whole genome shotgun (WGS) entry which is preliminary data.</text>
</comment>
<dbReference type="GO" id="GO:0003676">
    <property type="term" value="F:nucleic acid binding"/>
    <property type="evidence" value="ECO:0007669"/>
    <property type="project" value="InterPro"/>
</dbReference>
<accession>A0A4R2KRR6</accession>
<evidence type="ECO:0000313" key="3">
    <source>
        <dbReference type="Proteomes" id="UP000294980"/>
    </source>
</evidence>
<sequence>MSEIKRNPPWDYDEIILALDFYFEHSPSIPDKQSSEVAELSSTLRKLAKRLGNAVSGDYRNPNGVYMKLMNFKSLDPAYDGAGLASASAKDREVFEAYGDDLKSLREAAAAIYDGAMSDEPIAVTDEPDDLDHEAVEGKLLIRTHRTRERNVGIINKKKEAVRKATGKLACEACGFDYEEKYGERGRSFIECHHTVPVSQLRPGQKTKLSDLVVLCANCHRMVHRGKHWLSIDELQEVVLG</sequence>
<evidence type="ECO:0000313" key="2">
    <source>
        <dbReference type="EMBL" id="TCO73686.1"/>
    </source>
</evidence>
<dbReference type="EMBL" id="SLWX01000015">
    <property type="protein sequence ID" value="TCO73686.1"/>
    <property type="molecule type" value="Genomic_DNA"/>
</dbReference>